<keyword evidence="8 13" id="KW-0798">TonB box</keyword>
<dbReference type="Proteomes" id="UP000825679">
    <property type="component" value="Chromosome"/>
</dbReference>
<keyword evidence="9 12" id="KW-0472">Membrane</keyword>
<dbReference type="InterPro" id="IPR000531">
    <property type="entry name" value="Beta-barrel_TonB"/>
</dbReference>
<evidence type="ECO:0000256" key="2">
    <source>
        <dbReference type="ARBA" id="ARBA00009810"/>
    </source>
</evidence>
<evidence type="ECO:0000256" key="6">
    <source>
        <dbReference type="ARBA" id="ARBA00022729"/>
    </source>
</evidence>
<evidence type="ECO:0000256" key="8">
    <source>
        <dbReference type="ARBA" id="ARBA00023077"/>
    </source>
</evidence>
<comment type="similarity">
    <text evidence="2 12 13">Belongs to the TonB-dependent receptor family.</text>
</comment>
<evidence type="ECO:0000256" key="3">
    <source>
        <dbReference type="ARBA" id="ARBA00022448"/>
    </source>
</evidence>
<keyword evidence="6 14" id="KW-0732">Signal</keyword>
<keyword evidence="11 12" id="KW-0998">Cell outer membrane</keyword>
<keyword evidence="7" id="KW-0406">Ion transport</keyword>
<name>A0ABX8ZC49_9NEIS</name>
<keyword evidence="5 12" id="KW-0812">Transmembrane</keyword>
<feature type="signal peptide" evidence="14">
    <location>
        <begin position="1"/>
        <end position="31"/>
    </location>
</feature>
<dbReference type="InterPro" id="IPR037066">
    <property type="entry name" value="Plug_dom_sf"/>
</dbReference>
<dbReference type="InterPro" id="IPR036942">
    <property type="entry name" value="Beta-barrel_TonB_sf"/>
</dbReference>
<dbReference type="RefSeq" id="WP_221007257.1">
    <property type="nucleotide sequence ID" value="NZ_CP081150.1"/>
</dbReference>
<evidence type="ECO:0000256" key="13">
    <source>
        <dbReference type="RuleBase" id="RU003357"/>
    </source>
</evidence>
<keyword evidence="10 17" id="KW-0675">Receptor</keyword>
<evidence type="ECO:0000256" key="11">
    <source>
        <dbReference type="ARBA" id="ARBA00023237"/>
    </source>
</evidence>
<dbReference type="Pfam" id="PF07715">
    <property type="entry name" value="Plug"/>
    <property type="match status" value="1"/>
</dbReference>
<keyword evidence="3 12" id="KW-0813">Transport</keyword>
<evidence type="ECO:0000259" key="15">
    <source>
        <dbReference type="Pfam" id="PF00593"/>
    </source>
</evidence>
<dbReference type="SUPFAM" id="SSF56935">
    <property type="entry name" value="Porins"/>
    <property type="match status" value="1"/>
</dbReference>
<dbReference type="PANTHER" id="PTHR30069">
    <property type="entry name" value="TONB-DEPENDENT OUTER MEMBRANE RECEPTOR"/>
    <property type="match status" value="1"/>
</dbReference>
<evidence type="ECO:0000313" key="18">
    <source>
        <dbReference type="Proteomes" id="UP000825679"/>
    </source>
</evidence>
<dbReference type="Gene3D" id="2.170.130.10">
    <property type="entry name" value="TonB-dependent receptor, plug domain"/>
    <property type="match status" value="1"/>
</dbReference>
<accession>A0ABX8ZC49</accession>
<feature type="domain" description="TonB-dependent receptor-like beta-barrel" evidence="15">
    <location>
        <begin position="227"/>
        <end position="656"/>
    </location>
</feature>
<evidence type="ECO:0000256" key="7">
    <source>
        <dbReference type="ARBA" id="ARBA00023065"/>
    </source>
</evidence>
<evidence type="ECO:0000259" key="16">
    <source>
        <dbReference type="Pfam" id="PF07715"/>
    </source>
</evidence>
<evidence type="ECO:0000256" key="12">
    <source>
        <dbReference type="PROSITE-ProRule" id="PRU01360"/>
    </source>
</evidence>
<evidence type="ECO:0000256" key="4">
    <source>
        <dbReference type="ARBA" id="ARBA00022452"/>
    </source>
</evidence>
<feature type="chain" id="PRO_5047192307" evidence="14">
    <location>
        <begin position="32"/>
        <end position="692"/>
    </location>
</feature>
<organism evidence="17 18">
    <name type="scientific">Deefgea tanakiae</name>
    <dbReference type="NCBI Taxonomy" id="2865840"/>
    <lineage>
        <taxon>Bacteria</taxon>
        <taxon>Pseudomonadati</taxon>
        <taxon>Pseudomonadota</taxon>
        <taxon>Betaproteobacteria</taxon>
        <taxon>Neisseriales</taxon>
        <taxon>Chitinibacteraceae</taxon>
        <taxon>Deefgea</taxon>
    </lineage>
</organism>
<reference evidence="17 18" key="1">
    <citation type="submission" date="2021-08" db="EMBL/GenBank/DDBJ databases">
        <title>complete genome sequencing of Deefgea sp. D25.</title>
        <authorList>
            <person name="Bae J.-W."/>
            <person name="Gim D.-H."/>
        </authorList>
    </citation>
    <scope>NUCLEOTIDE SEQUENCE [LARGE SCALE GENOMIC DNA]</scope>
    <source>
        <strain evidence="17 18">D25</strain>
    </source>
</reference>
<evidence type="ECO:0000256" key="5">
    <source>
        <dbReference type="ARBA" id="ARBA00022692"/>
    </source>
</evidence>
<dbReference type="PROSITE" id="PS52016">
    <property type="entry name" value="TONB_DEPENDENT_REC_3"/>
    <property type="match status" value="1"/>
</dbReference>
<dbReference type="Gene3D" id="2.40.170.20">
    <property type="entry name" value="TonB-dependent receptor, beta-barrel domain"/>
    <property type="match status" value="1"/>
</dbReference>
<proteinExistence type="inferred from homology"/>
<dbReference type="CDD" id="cd01347">
    <property type="entry name" value="ligand_gated_channel"/>
    <property type="match status" value="1"/>
</dbReference>
<evidence type="ECO:0000256" key="9">
    <source>
        <dbReference type="ARBA" id="ARBA00023136"/>
    </source>
</evidence>
<evidence type="ECO:0000256" key="14">
    <source>
        <dbReference type="SAM" id="SignalP"/>
    </source>
</evidence>
<keyword evidence="4 12" id="KW-1134">Transmembrane beta strand</keyword>
<evidence type="ECO:0000256" key="10">
    <source>
        <dbReference type="ARBA" id="ARBA00023170"/>
    </source>
</evidence>
<dbReference type="PANTHER" id="PTHR30069:SF53">
    <property type="entry name" value="COLICIN I RECEPTOR-RELATED"/>
    <property type="match status" value="1"/>
</dbReference>
<gene>
    <name evidence="17" type="ORF">K4H28_04830</name>
</gene>
<comment type="subcellular location">
    <subcellularLocation>
        <location evidence="1 12">Cell outer membrane</location>
        <topology evidence="1 12">Multi-pass membrane protein</topology>
    </subcellularLocation>
</comment>
<dbReference type="EMBL" id="CP081150">
    <property type="protein sequence ID" value="QZA78735.1"/>
    <property type="molecule type" value="Genomic_DNA"/>
</dbReference>
<dbReference type="InterPro" id="IPR039426">
    <property type="entry name" value="TonB-dep_rcpt-like"/>
</dbReference>
<dbReference type="InterPro" id="IPR012910">
    <property type="entry name" value="Plug_dom"/>
</dbReference>
<evidence type="ECO:0000313" key="17">
    <source>
        <dbReference type="EMBL" id="QZA78735.1"/>
    </source>
</evidence>
<keyword evidence="18" id="KW-1185">Reference proteome</keyword>
<protein>
    <submittedName>
        <fullName evidence="17">TonB-dependent receptor</fullName>
    </submittedName>
</protein>
<dbReference type="Pfam" id="PF00593">
    <property type="entry name" value="TonB_dep_Rec_b-barrel"/>
    <property type="match status" value="1"/>
</dbReference>
<feature type="domain" description="TonB-dependent receptor plug" evidence="16">
    <location>
        <begin position="51"/>
        <end position="161"/>
    </location>
</feature>
<sequence>MTSRPTFIHFTLRPIPLLLGALLVAPATTYADDIAVLNPVVVTAAGFEQQIREAPASISVITGEELRTRPFNNLADAVRNIEGISVTGYTPNDKDIQIRGLPGEYTLILVDGKRQNTRETTNRGSGGVQASLIPPLAAIERVEVIRGPMSSLYGADAMGGVINIITRKVGKEWQGTVGVNGTLQEDSAYGNTAAGDFWLSGPLKEGLLGLQIFGNYSDRAEDSIYYPSNGTTGAFGTKNTNVGIKLTLTPTENQDFILEAGRNELTYDSTVGKTSTKALGNLENVNSRDNISLTHNGRWGWGLTSMALYQEKGTETNTKNGVDERAPREITNTTFDGFVTLPFDRHVLKFGTQLIRNELSGLANEFPVAGHAVSPNDASAKSWALFLEDEYALTNQLSLTGGLRMDDSDLYGSHWSPRLYAVYKLNDFWTVRGGAATGFKAPTLRQTTAGYCMTTGRANTGLRPGSLCGNPNLKPEESTTQELGVRYDGSQGESFSLTIFNNDFENKVVSYDTGKKDPRNKNYNIYVYDNLDEAVIRGAELAGNWPINRQWAVSGNYTYTYSSREGGKEPAYNGSSLDGQPLSRTPKHMLNAHVDWTPTEKWSNYLHAKYSGEEVFAGFRNGAMNTRTRPGSLTFDLGARYTVNKQLSVSLAVLNLTDKIVDVDTRTREKGLDGNWMVDEGRRYWMKVDTNF</sequence>
<evidence type="ECO:0000256" key="1">
    <source>
        <dbReference type="ARBA" id="ARBA00004571"/>
    </source>
</evidence>